<keyword evidence="3" id="KW-1185">Reference proteome</keyword>
<evidence type="ECO:0000256" key="1">
    <source>
        <dbReference type="SAM" id="MobiDB-lite"/>
    </source>
</evidence>
<evidence type="ECO:0000313" key="3">
    <source>
        <dbReference type="Proteomes" id="UP000026915"/>
    </source>
</evidence>
<feature type="compositionally biased region" description="Basic and acidic residues" evidence="1">
    <location>
        <begin position="124"/>
        <end position="138"/>
    </location>
</feature>
<feature type="compositionally biased region" description="Basic and acidic residues" evidence="1">
    <location>
        <begin position="158"/>
        <end position="167"/>
    </location>
</feature>
<feature type="region of interest" description="Disordered" evidence="1">
    <location>
        <begin position="658"/>
        <end position="698"/>
    </location>
</feature>
<dbReference type="EMBL" id="CM001883">
    <property type="protein sequence ID" value="EOY10007.1"/>
    <property type="molecule type" value="Genomic_DNA"/>
</dbReference>
<feature type="region of interest" description="Disordered" evidence="1">
    <location>
        <begin position="48"/>
        <end position="171"/>
    </location>
</feature>
<dbReference type="FunCoup" id="A0A061EZB1">
    <property type="interactions" value="151"/>
</dbReference>
<organism evidence="2 3">
    <name type="scientific">Theobroma cacao</name>
    <name type="common">Cacao</name>
    <name type="synonym">Cocoa</name>
    <dbReference type="NCBI Taxonomy" id="3641"/>
    <lineage>
        <taxon>Eukaryota</taxon>
        <taxon>Viridiplantae</taxon>
        <taxon>Streptophyta</taxon>
        <taxon>Embryophyta</taxon>
        <taxon>Tracheophyta</taxon>
        <taxon>Spermatophyta</taxon>
        <taxon>Magnoliopsida</taxon>
        <taxon>eudicotyledons</taxon>
        <taxon>Gunneridae</taxon>
        <taxon>Pentapetalae</taxon>
        <taxon>rosids</taxon>
        <taxon>malvids</taxon>
        <taxon>Malvales</taxon>
        <taxon>Malvaceae</taxon>
        <taxon>Byttnerioideae</taxon>
        <taxon>Theobroma</taxon>
    </lineage>
</organism>
<protein>
    <submittedName>
        <fullName evidence="2">Uncharacterized protein isoform 1</fullName>
    </submittedName>
</protein>
<dbReference type="EMBL" id="CM001883">
    <property type="protein sequence ID" value="EOY10008.1"/>
    <property type="molecule type" value="Genomic_DNA"/>
</dbReference>
<proteinExistence type="predicted"/>
<dbReference type="eggNOG" id="ENOG502S4SM">
    <property type="taxonomic scope" value="Eukaryota"/>
</dbReference>
<dbReference type="OMA" id="EIAMYIS"/>
<feature type="compositionally biased region" description="Polar residues" evidence="1">
    <location>
        <begin position="589"/>
        <end position="602"/>
    </location>
</feature>
<dbReference type="PANTHER" id="PTHR33621">
    <property type="entry name" value="ASPARTIC/GLUTAMIC ACID-RICH PROTEIN"/>
    <property type="match status" value="1"/>
</dbReference>
<feature type="compositionally biased region" description="Basic and acidic residues" evidence="1">
    <location>
        <begin position="336"/>
        <end position="345"/>
    </location>
</feature>
<feature type="region of interest" description="Disordered" evidence="1">
    <location>
        <begin position="576"/>
        <end position="620"/>
    </location>
</feature>
<dbReference type="Gramene" id="EOY10008">
    <property type="protein sequence ID" value="EOY10008"/>
    <property type="gene ID" value="TCM_025378"/>
</dbReference>
<gene>
    <name evidence="2" type="ORF">TCM_025378</name>
</gene>
<evidence type="ECO:0000313" key="2">
    <source>
        <dbReference type="EMBL" id="EOY10008.1"/>
    </source>
</evidence>
<dbReference type="HOGENOM" id="CLU_420576_0_0_1"/>
<dbReference type="InParanoid" id="A0A061EZB1"/>
<dbReference type="PANTHER" id="PTHR33621:SF2">
    <property type="entry name" value="RIBOSOMAL L1 DOMAIN-CONTAINING PROTEIN"/>
    <property type="match status" value="1"/>
</dbReference>
<dbReference type="Proteomes" id="UP000026915">
    <property type="component" value="Chromosome 5"/>
</dbReference>
<sequence length="698" mass="76957">MDFHCLPRKELQTLCKKNKIPANITNVAMADALKALEIVEGLDEFMNQSQSPEKTMNKSSQEIPSTVTRTSTRRKPTKEEPQSSQTTTRTRRITRRTMELDEENKNVNVPETPVVATTTSRRAQRTEPEVEEQKKSDLLETPALQSNRRRAGVGSTRRKVEAQKDEGSVQQGYGTRRSVRLLEKCMEGLSLKESGRMEPVKIDEMVEDEIEENKNRQSGATSEENLARNLSVSLEGERDLKDDVHNAENDCTVISEAGSQEPDNLDCLLALDTKDASPDEKTDESDAYLAEGADKLADMSDGTIDPKGYDDAVPEDSYEIDNSSEELVAENNGGSHADENTEVLDHASSAEYVEPKEAVIGEECQKLVGKDCDINVVNDDLAKLPEAEEYDDAKASQNASAIPEGFMDSLEKLGNEESEDDPDQIVAVSNIVDSDIDDNSGSDNNTLVDEQEEVPCETAAYCSDDPMSSMVNEEALIDVNVAEAEIIHVGETSIYNAPQSVAVDISVDQILDYGDAEALVDVCVKAAEEFAETTQEVPPLEKSPTAAKLMSPCASLVFNSAITSSIPLSPLTAQFSQPTRFTPRKSSSKKQTTIPKMTQVSDNNKENIDNNSEKEVEPSLAKVKKNKNIIDEETMQKLEDMSLRTLKKLTKKFDKLKIADHKKNKEDKNDSKSFGKTRPALQILSQNCIPAGEAEEEN</sequence>
<feature type="compositionally biased region" description="Basic and acidic residues" evidence="1">
    <location>
        <begin position="603"/>
        <end position="617"/>
    </location>
</feature>
<feature type="compositionally biased region" description="Basic and acidic residues" evidence="1">
    <location>
        <begin position="658"/>
        <end position="673"/>
    </location>
</feature>
<feature type="compositionally biased region" description="Acidic residues" evidence="1">
    <location>
        <begin position="312"/>
        <end position="328"/>
    </location>
</feature>
<accession>A0A061EZB1</accession>
<feature type="region of interest" description="Disordered" evidence="1">
    <location>
        <begin position="297"/>
        <end position="349"/>
    </location>
</feature>
<feature type="compositionally biased region" description="Basic and acidic residues" evidence="1">
    <location>
        <begin position="96"/>
        <end position="105"/>
    </location>
</feature>
<reference evidence="2 3" key="1">
    <citation type="journal article" date="2013" name="Genome Biol.">
        <title>The genome sequence of the most widely cultivated cacao type and its use to identify candidate genes regulating pod color.</title>
        <authorList>
            <person name="Motamayor J.C."/>
            <person name="Mockaitis K."/>
            <person name="Schmutz J."/>
            <person name="Haiminen N."/>
            <person name="Iii D.L."/>
            <person name="Cornejo O."/>
            <person name="Findley S.D."/>
            <person name="Zheng P."/>
            <person name="Utro F."/>
            <person name="Royaert S."/>
            <person name="Saski C."/>
            <person name="Jenkins J."/>
            <person name="Podicheti R."/>
            <person name="Zhao M."/>
            <person name="Scheffler B.E."/>
            <person name="Stack J.C."/>
            <person name="Feltus F.A."/>
            <person name="Mustiga G.M."/>
            <person name="Amores F."/>
            <person name="Phillips W."/>
            <person name="Marelli J.P."/>
            <person name="May G.D."/>
            <person name="Shapiro H."/>
            <person name="Ma J."/>
            <person name="Bustamante C.D."/>
            <person name="Schnell R.J."/>
            <person name="Main D."/>
            <person name="Gilbert D."/>
            <person name="Parida L."/>
            <person name="Kuhn D.N."/>
        </authorList>
    </citation>
    <scope>NUCLEOTIDE SEQUENCE [LARGE SCALE GENOMIC DNA]</scope>
    <source>
        <strain evidence="3">cv. Matina 1-6</strain>
    </source>
</reference>
<dbReference type="Gramene" id="EOY10007">
    <property type="protein sequence ID" value="EOY10007"/>
    <property type="gene ID" value="TCM_025378"/>
</dbReference>
<dbReference type="AlphaFoldDB" id="A0A061EZB1"/>
<feature type="compositionally biased region" description="Polar residues" evidence="1">
    <location>
        <begin position="48"/>
        <end position="70"/>
    </location>
</feature>
<name>A0A061EZB1_THECC</name>